<evidence type="ECO:0000259" key="1">
    <source>
        <dbReference type="Pfam" id="PF08044"/>
    </source>
</evidence>
<dbReference type="RefSeq" id="WP_183345358.1">
    <property type="nucleotide sequence ID" value="NZ_JACHNU010000009.1"/>
</dbReference>
<dbReference type="PANTHER" id="PTHR40763">
    <property type="entry name" value="MEMBRANE PROTEIN-RELATED"/>
    <property type="match status" value="1"/>
</dbReference>
<evidence type="ECO:0000313" key="4">
    <source>
        <dbReference type="Proteomes" id="UP000585272"/>
    </source>
</evidence>
<comment type="caution">
    <text evidence="3">The sequence shown here is derived from an EMBL/GenBank/DDBJ whole genome shotgun (WGS) entry which is preliminary data.</text>
</comment>
<sequence>MSDPQIRASDAERDATIERLRAAAGEGRLTLEELADRIEGASGARVTRGELTRLTADLPPEAAPSGGGAAGALGPGAAAGGGLPAGAGVAVAPVAVSSVFGDHRRSGLWQLPQRSRWRTVFGDVKLDLREAHVPAGAIEVDVSTVFGDVELLVPEGVLVEIRTRTTFGDVKQRAGGSAPPGAPRIVLTGGTIFGDVRVQARRLRERLVERLLGPSA</sequence>
<accession>A0A840IIV3</accession>
<protein>
    <recommendedName>
        <fullName evidence="5">Cell wall-active antibiotics response LiaF-like C-terminal domain-containing protein</fullName>
    </recommendedName>
</protein>
<dbReference type="Pfam" id="PF08044">
    <property type="entry name" value="DUF1707"/>
    <property type="match status" value="1"/>
</dbReference>
<evidence type="ECO:0008006" key="5">
    <source>
        <dbReference type="Google" id="ProtNLM"/>
    </source>
</evidence>
<dbReference type="EMBL" id="JACHNU010000009">
    <property type="protein sequence ID" value="MBB4664912.1"/>
    <property type="molecule type" value="Genomic_DNA"/>
</dbReference>
<reference evidence="3 4" key="1">
    <citation type="submission" date="2020-08" db="EMBL/GenBank/DDBJ databases">
        <title>Genomic Encyclopedia of Archaeal and Bacterial Type Strains, Phase II (KMG-II): from individual species to whole genera.</title>
        <authorList>
            <person name="Goeker M."/>
        </authorList>
    </citation>
    <scope>NUCLEOTIDE SEQUENCE [LARGE SCALE GENOMIC DNA]</scope>
    <source>
        <strain evidence="3 4">DSM 23288</strain>
    </source>
</reference>
<gene>
    <name evidence="3" type="ORF">BDZ31_004530</name>
</gene>
<evidence type="ECO:0000259" key="2">
    <source>
        <dbReference type="Pfam" id="PF09922"/>
    </source>
</evidence>
<dbReference type="InterPro" id="IPR024425">
    <property type="entry name" value="LiaF-like_C"/>
</dbReference>
<feature type="domain" description="DUF1707" evidence="1">
    <location>
        <begin position="6"/>
        <end position="59"/>
    </location>
</feature>
<proteinExistence type="predicted"/>
<dbReference type="AlphaFoldDB" id="A0A840IIV3"/>
<dbReference type="Pfam" id="PF09922">
    <property type="entry name" value="LiaF-like_C"/>
    <property type="match status" value="1"/>
</dbReference>
<name>A0A840IIV3_9ACTN</name>
<organism evidence="3 4">
    <name type="scientific">Conexibacter arvalis</name>
    <dbReference type="NCBI Taxonomy" id="912552"/>
    <lineage>
        <taxon>Bacteria</taxon>
        <taxon>Bacillati</taxon>
        <taxon>Actinomycetota</taxon>
        <taxon>Thermoleophilia</taxon>
        <taxon>Solirubrobacterales</taxon>
        <taxon>Conexibacteraceae</taxon>
        <taxon>Conexibacter</taxon>
    </lineage>
</organism>
<dbReference type="PANTHER" id="PTHR40763:SF5">
    <property type="entry name" value="MEMBRANE PROTEIN"/>
    <property type="match status" value="1"/>
</dbReference>
<keyword evidence="4" id="KW-1185">Reference proteome</keyword>
<feature type="domain" description="Cell wall-active antibiotics response LiaF-like C-terminal" evidence="2">
    <location>
        <begin position="102"/>
        <end position="171"/>
    </location>
</feature>
<dbReference type="Proteomes" id="UP000585272">
    <property type="component" value="Unassembled WGS sequence"/>
</dbReference>
<dbReference type="InterPro" id="IPR012551">
    <property type="entry name" value="DUF1707_SHOCT-like"/>
</dbReference>
<evidence type="ECO:0000313" key="3">
    <source>
        <dbReference type="EMBL" id="MBB4664912.1"/>
    </source>
</evidence>